<dbReference type="AlphaFoldDB" id="A0A545ASK8"/>
<name>A0A545ASK8_9ACTN</name>
<organism evidence="1 2">
    <name type="scientific">Cryptosporangium phraense</name>
    <dbReference type="NCBI Taxonomy" id="2593070"/>
    <lineage>
        <taxon>Bacteria</taxon>
        <taxon>Bacillati</taxon>
        <taxon>Actinomycetota</taxon>
        <taxon>Actinomycetes</taxon>
        <taxon>Cryptosporangiales</taxon>
        <taxon>Cryptosporangiaceae</taxon>
        <taxon>Cryptosporangium</taxon>
    </lineage>
</organism>
<dbReference type="Pfam" id="PF09957">
    <property type="entry name" value="VapB_antitoxin"/>
    <property type="match status" value="1"/>
</dbReference>
<accession>A0A545ASK8</accession>
<dbReference type="InParanoid" id="A0A545ASK8"/>
<dbReference type="Proteomes" id="UP000317982">
    <property type="component" value="Unassembled WGS sequence"/>
</dbReference>
<reference evidence="1 2" key="1">
    <citation type="submission" date="2019-07" db="EMBL/GenBank/DDBJ databases">
        <title>Cryptosporangium phraense sp. nov., isolated from plant litter.</title>
        <authorList>
            <person name="Suriyachadkun C."/>
        </authorList>
    </citation>
    <scope>NUCLEOTIDE SEQUENCE [LARGE SCALE GENOMIC DNA]</scope>
    <source>
        <strain evidence="1 2">A-T 5661</strain>
    </source>
</reference>
<dbReference type="InterPro" id="IPR019239">
    <property type="entry name" value="VapB_antitoxin"/>
</dbReference>
<evidence type="ECO:0000313" key="2">
    <source>
        <dbReference type="Proteomes" id="UP000317982"/>
    </source>
</evidence>
<protein>
    <submittedName>
        <fullName evidence="1">Uncharacterized protein</fullName>
    </submittedName>
</protein>
<evidence type="ECO:0000313" key="1">
    <source>
        <dbReference type="EMBL" id="TQS44283.1"/>
    </source>
</evidence>
<dbReference type="EMBL" id="VIRS01000009">
    <property type="protein sequence ID" value="TQS44283.1"/>
    <property type="molecule type" value="Genomic_DNA"/>
</dbReference>
<sequence length="71" mass="7977">MTQITIDIDPMLLNAAQRAMRVGTPAEAVEAAFRQVVQEARDRGRAFMADPANWPMVAHMVDEEHDRSLRA</sequence>
<dbReference type="RefSeq" id="WP_142705275.1">
    <property type="nucleotide sequence ID" value="NZ_VIRS01000009.1"/>
</dbReference>
<keyword evidence="2" id="KW-1185">Reference proteome</keyword>
<proteinExistence type="predicted"/>
<gene>
    <name evidence="1" type="ORF">FL583_15220</name>
</gene>
<comment type="caution">
    <text evidence="1">The sequence shown here is derived from an EMBL/GenBank/DDBJ whole genome shotgun (WGS) entry which is preliminary data.</text>
</comment>